<keyword evidence="5" id="KW-1185">Reference proteome</keyword>
<dbReference type="OrthoDB" id="756313at2759"/>
<dbReference type="GO" id="GO:0140496">
    <property type="term" value="F:gamma-tubulin complex binding"/>
    <property type="evidence" value="ECO:0007669"/>
    <property type="project" value="InterPro"/>
</dbReference>
<dbReference type="GO" id="GO:2000694">
    <property type="term" value="P:regulation of phragmoplast microtubule organization"/>
    <property type="evidence" value="ECO:0007669"/>
    <property type="project" value="TreeGrafter"/>
</dbReference>
<dbReference type="InterPro" id="IPR015943">
    <property type="entry name" value="WD40/YVTN_repeat-like_dom_sf"/>
</dbReference>
<gene>
    <name evidence="4" type="ORF">LUZ63_006346</name>
</gene>
<dbReference type="PANTHER" id="PTHR45096">
    <property type="entry name" value="PROTEIN NEDD1"/>
    <property type="match status" value="1"/>
</dbReference>
<dbReference type="GO" id="GO:0060236">
    <property type="term" value="P:regulation of mitotic spindle organization"/>
    <property type="evidence" value="ECO:0007669"/>
    <property type="project" value="TreeGrafter"/>
</dbReference>
<dbReference type="InterPro" id="IPR001680">
    <property type="entry name" value="WD40_rpt"/>
</dbReference>
<feature type="repeat" description="WD" evidence="1">
    <location>
        <begin position="262"/>
        <end position="304"/>
    </location>
</feature>
<dbReference type="AlphaFoldDB" id="A0A9Q0CQS2"/>
<protein>
    <submittedName>
        <fullName evidence="4">Uncharacterized protein</fullName>
    </submittedName>
</protein>
<sequence length="778" mass="84803">MRVFCKLRSDLSSFPIQMTHPTSRKRPLSYFQISFQNISFLFLGSSFDCRKRETLLTSRHPSPLHLISISPGKRTPPVPLSLYSVAMGYADLTGGLHLATCGGSTVKLYDTGVALSSGGGDPCVLSYSPGPGSANAVRWNHTNSVTASAGDDKKISFWHKKGRCLAVLPDPGTDVGDNIEESILSISFSNKGSRYLCSGGSGQIVRIWDLQRKKCIKWLAGHSDTITGVMYNCRDEYLASISIRGDLILHNLASGARTAEVKDPHRQVLRVLDYSRLSRHILATAGDDGSVHLWDTTARSPKVSWLKQHSAPTTGLCLSPSSDKIITSVGLDKKLYVFDSGMKKPSDCVPFKEPFTSLAYNDDGSIIAAGTSGGQLVFFDVRAKHQPLAYFRAYNSSEAITSLSWQRSKPVPVNENCSDEIALLGGTADDSVLMPDPLPSSSLTTATSLAGIRTSLKTSFTSKPQALKDEMDVFSPLVDVQPITPSLSKWWEEGDEGKRSFKSLDKRSIDFSDSSVGRKYPLGEDRNVSDVPSWRHTLNHRQDDTSSATGSPSLKNDTSLLRQPTPLSRFGPNAGPAFSSVQEPSTSFNSRSLSQITTTTLSKGSLDNSQPGSTRLSSYAERLSATSAFSEGLGGASPKMKKIGAETREELLNISRQEMGRTVPSVSGANTQPTTNGVAEQAVHALNVPILDQQVDACSSSFSRQLAQRTLEETLGAVQKSICEDVHNLHLDLIRQVHMLQMDNASSFSKLQDKVELQNKEIQLLRQEIQQLQLRLPR</sequence>
<name>A0A9Q0CQS2_9POAL</name>
<dbReference type="GO" id="GO:0000919">
    <property type="term" value="P:cell plate assembly"/>
    <property type="evidence" value="ECO:0007669"/>
    <property type="project" value="TreeGrafter"/>
</dbReference>
<dbReference type="SUPFAM" id="SSF50978">
    <property type="entry name" value="WD40 repeat-like"/>
    <property type="match status" value="1"/>
</dbReference>
<dbReference type="PANTHER" id="PTHR45096:SF1">
    <property type="entry name" value="PROTEIN NEDD1"/>
    <property type="match status" value="1"/>
</dbReference>
<accession>A0A9Q0CQS2</accession>
<dbReference type="SUPFAM" id="SSF101908">
    <property type="entry name" value="Putative isomerase YbhE"/>
    <property type="match status" value="1"/>
</dbReference>
<dbReference type="InterPro" id="IPR044621">
    <property type="entry name" value="NEDD1"/>
</dbReference>
<evidence type="ECO:0000313" key="4">
    <source>
        <dbReference type="EMBL" id="KAJ1697834.1"/>
    </source>
</evidence>
<comment type="caution">
    <text evidence="4">The sequence shown here is derived from an EMBL/GenBank/DDBJ whole genome shotgun (WGS) entry which is preliminary data.</text>
</comment>
<feature type="coiled-coil region" evidence="2">
    <location>
        <begin position="748"/>
        <end position="775"/>
    </location>
</feature>
<dbReference type="InterPro" id="IPR036322">
    <property type="entry name" value="WD40_repeat_dom_sf"/>
</dbReference>
<feature type="region of interest" description="Disordered" evidence="3">
    <location>
        <begin position="514"/>
        <end position="617"/>
    </location>
</feature>
<evidence type="ECO:0000256" key="2">
    <source>
        <dbReference type="SAM" id="Coils"/>
    </source>
</evidence>
<dbReference type="SMART" id="SM00320">
    <property type="entry name" value="WD40"/>
    <property type="match status" value="7"/>
</dbReference>
<keyword evidence="2" id="KW-0175">Coiled coil</keyword>
<dbReference type="GO" id="GO:0010968">
    <property type="term" value="P:regulation of microtubule nucleation"/>
    <property type="evidence" value="ECO:0007669"/>
    <property type="project" value="InterPro"/>
</dbReference>
<keyword evidence="1" id="KW-0853">WD repeat</keyword>
<proteinExistence type="predicted"/>
<evidence type="ECO:0000256" key="3">
    <source>
        <dbReference type="SAM" id="MobiDB-lite"/>
    </source>
</evidence>
<feature type="compositionally biased region" description="Polar residues" evidence="3">
    <location>
        <begin position="579"/>
        <end position="617"/>
    </location>
</feature>
<dbReference type="Proteomes" id="UP001151287">
    <property type="component" value="Unassembled WGS sequence"/>
</dbReference>
<evidence type="ECO:0000313" key="5">
    <source>
        <dbReference type="Proteomes" id="UP001151287"/>
    </source>
</evidence>
<organism evidence="4 5">
    <name type="scientific">Rhynchospora breviuscula</name>
    <dbReference type="NCBI Taxonomy" id="2022672"/>
    <lineage>
        <taxon>Eukaryota</taxon>
        <taxon>Viridiplantae</taxon>
        <taxon>Streptophyta</taxon>
        <taxon>Embryophyta</taxon>
        <taxon>Tracheophyta</taxon>
        <taxon>Spermatophyta</taxon>
        <taxon>Magnoliopsida</taxon>
        <taxon>Liliopsida</taxon>
        <taxon>Poales</taxon>
        <taxon>Cyperaceae</taxon>
        <taxon>Cyperoideae</taxon>
        <taxon>Rhynchosporeae</taxon>
        <taxon>Rhynchospora</taxon>
    </lineage>
</organism>
<dbReference type="Gene3D" id="2.130.10.10">
    <property type="entry name" value="YVTN repeat-like/Quinoprotein amine dehydrogenase"/>
    <property type="match status" value="2"/>
</dbReference>
<dbReference type="GO" id="GO:0005828">
    <property type="term" value="C:kinetochore microtubule"/>
    <property type="evidence" value="ECO:0007669"/>
    <property type="project" value="TreeGrafter"/>
</dbReference>
<dbReference type="EMBL" id="JAMQYH010000002">
    <property type="protein sequence ID" value="KAJ1697834.1"/>
    <property type="molecule type" value="Genomic_DNA"/>
</dbReference>
<dbReference type="PROSITE" id="PS50082">
    <property type="entry name" value="WD_REPEATS_2"/>
    <property type="match status" value="1"/>
</dbReference>
<reference evidence="4" key="1">
    <citation type="journal article" date="2022" name="Cell">
        <title>Repeat-based holocentromeres influence genome architecture and karyotype evolution.</title>
        <authorList>
            <person name="Hofstatter P.G."/>
            <person name="Thangavel G."/>
            <person name="Lux T."/>
            <person name="Neumann P."/>
            <person name="Vondrak T."/>
            <person name="Novak P."/>
            <person name="Zhang M."/>
            <person name="Costa L."/>
            <person name="Castellani M."/>
            <person name="Scott A."/>
            <person name="Toegelov H."/>
            <person name="Fuchs J."/>
            <person name="Mata-Sucre Y."/>
            <person name="Dias Y."/>
            <person name="Vanzela A.L.L."/>
            <person name="Huettel B."/>
            <person name="Almeida C.C.S."/>
            <person name="Simkova H."/>
            <person name="Souza G."/>
            <person name="Pedrosa-Harand A."/>
            <person name="Macas J."/>
            <person name="Mayer K.F.X."/>
            <person name="Houben A."/>
            <person name="Marques A."/>
        </authorList>
    </citation>
    <scope>NUCLEOTIDE SEQUENCE</scope>
    <source>
        <strain evidence="4">RhyBre1mFocal</strain>
    </source>
</reference>
<evidence type="ECO:0000256" key="1">
    <source>
        <dbReference type="PROSITE-ProRule" id="PRU00221"/>
    </source>
</evidence>
<dbReference type="GO" id="GO:0032467">
    <property type="term" value="P:positive regulation of cytokinesis"/>
    <property type="evidence" value="ECO:0007669"/>
    <property type="project" value="TreeGrafter"/>
</dbReference>
<dbReference type="Pfam" id="PF00400">
    <property type="entry name" value="WD40"/>
    <property type="match status" value="2"/>
</dbReference>
<feature type="compositionally biased region" description="Polar residues" evidence="3">
    <location>
        <begin position="545"/>
        <end position="566"/>
    </location>
</feature>